<organism evidence="1 2">
    <name type="scientific">Bifidobacterium dolichotidis</name>
    <dbReference type="NCBI Taxonomy" id="2306976"/>
    <lineage>
        <taxon>Bacteria</taxon>
        <taxon>Bacillati</taxon>
        <taxon>Actinomycetota</taxon>
        <taxon>Actinomycetes</taxon>
        <taxon>Bifidobacteriales</taxon>
        <taxon>Bifidobacteriaceae</taxon>
        <taxon>Bifidobacterium</taxon>
    </lineage>
</organism>
<protein>
    <recommendedName>
        <fullName evidence="3">YolD-like protein</fullName>
    </recommendedName>
</protein>
<accession>A0A430FPR3</accession>
<sequence>MSIEHSDRYDDIIHLPHHQSRKHPHMTMHNRAAQFMPFAALKGFEATIDETARQTKARVTLGPDEQIALNDKLIAVLGQLSSEPWVVITHFEPDGRKDGGEYMVTEGVIHHFDQAARVIIMDDDSRIALANIVDIQY</sequence>
<dbReference type="Proteomes" id="UP000287609">
    <property type="component" value="Unassembled WGS sequence"/>
</dbReference>
<evidence type="ECO:0000313" key="1">
    <source>
        <dbReference type="EMBL" id="RSX54806.1"/>
    </source>
</evidence>
<comment type="caution">
    <text evidence="1">The sequence shown here is derived from an EMBL/GenBank/DDBJ whole genome shotgun (WGS) entry which is preliminary data.</text>
</comment>
<evidence type="ECO:0000313" key="2">
    <source>
        <dbReference type="Proteomes" id="UP000287609"/>
    </source>
</evidence>
<reference evidence="1 2" key="1">
    <citation type="submission" date="2018-09" db="EMBL/GenBank/DDBJ databases">
        <title>Characterization of the phylogenetic diversity of five novel species belonging to the genus Bifidobacterium.</title>
        <authorList>
            <person name="Lugli G.A."/>
            <person name="Duranti S."/>
            <person name="Milani C."/>
        </authorList>
    </citation>
    <scope>NUCLEOTIDE SEQUENCE [LARGE SCALE GENOMIC DNA]</scope>
    <source>
        <strain evidence="1 2">2036B</strain>
    </source>
</reference>
<proteinExistence type="predicted"/>
<name>A0A430FPR3_9BIFI</name>
<evidence type="ECO:0008006" key="3">
    <source>
        <dbReference type="Google" id="ProtNLM"/>
    </source>
</evidence>
<dbReference type="RefSeq" id="WP_125963504.1">
    <property type="nucleotide sequence ID" value="NZ_QXGM01000002.1"/>
</dbReference>
<keyword evidence="2" id="KW-1185">Reference proteome</keyword>
<dbReference type="OrthoDB" id="361760at2"/>
<dbReference type="EMBL" id="QXGM01000002">
    <property type="protein sequence ID" value="RSX54806.1"/>
    <property type="molecule type" value="Genomic_DNA"/>
</dbReference>
<gene>
    <name evidence="1" type="ORF">D2E26_0860</name>
</gene>
<dbReference type="AlphaFoldDB" id="A0A430FPR3"/>